<keyword evidence="2" id="KW-1185">Reference proteome</keyword>
<dbReference type="EMBL" id="WNTK01003717">
    <property type="protein sequence ID" value="KAG9464924.1"/>
    <property type="molecule type" value="Genomic_DNA"/>
</dbReference>
<gene>
    <name evidence="1" type="ORF">GDO78_019205</name>
</gene>
<dbReference type="AlphaFoldDB" id="A0A8J6B842"/>
<name>A0A8J6B842_ELECQ</name>
<accession>A0A8J6B842</accession>
<comment type="caution">
    <text evidence="1">The sequence shown here is derived from an EMBL/GenBank/DDBJ whole genome shotgun (WGS) entry which is preliminary data.</text>
</comment>
<proteinExistence type="predicted"/>
<evidence type="ECO:0000313" key="1">
    <source>
        <dbReference type="EMBL" id="KAG9464924.1"/>
    </source>
</evidence>
<reference evidence="1" key="1">
    <citation type="thesis" date="2020" institute="ProQuest LLC" country="789 East Eisenhower Parkway, Ann Arbor, MI, USA">
        <title>Comparative Genomics and Chromosome Evolution.</title>
        <authorList>
            <person name="Mudd A.B."/>
        </authorList>
    </citation>
    <scope>NUCLEOTIDE SEQUENCE</scope>
    <source>
        <strain evidence="1">HN-11 Male</strain>
        <tissue evidence="1">Kidney and liver</tissue>
    </source>
</reference>
<sequence length="81" mass="8782">MVSAPRSTHTTCSTIGGIMCCCGHSSALNTTDIGLFRTDECLASELIGSDVYTSWPISIYTIHHDSYRGVNDGLYSPLRSH</sequence>
<protein>
    <submittedName>
        <fullName evidence="1">Uncharacterized protein</fullName>
    </submittedName>
</protein>
<evidence type="ECO:0000313" key="2">
    <source>
        <dbReference type="Proteomes" id="UP000770717"/>
    </source>
</evidence>
<dbReference type="Proteomes" id="UP000770717">
    <property type="component" value="Unassembled WGS sequence"/>
</dbReference>
<organism evidence="1 2">
    <name type="scientific">Eleutherodactylus coqui</name>
    <name type="common">Puerto Rican coqui</name>
    <dbReference type="NCBI Taxonomy" id="57060"/>
    <lineage>
        <taxon>Eukaryota</taxon>
        <taxon>Metazoa</taxon>
        <taxon>Chordata</taxon>
        <taxon>Craniata</taxon>
        <taxon>Vertebrata</taxon>
        <taxon>Euteleostomi</taxon>
        <taxon>Amphibia</taxon>
        <taxon>Batrachia</taxon>
        <taxon>Anura</taxon>
        <taxon>Neobatrachia</taxon>
        <taxon>Hyloidea</taxon>
        <taxon>Eleutherodactylidae</taxon>
        <taxon>Eleutherodactylinae</taxon>
        <taxon>Eleutherodactylus</taxon>
        <taxon>Eleutherodactylus</taxon>
    </lineage>
</organism>